<dbReference type="InterPro" id="IPR055713">
    <property type="entry name" value="DUF7289"/>
</dbReference>
<dbReference type="AlphaFoldDB" id="L9YAV6"/>
<reference evidence="1 2" key="1">
    <citation type="journal article" date="2014" name="PLoS Genet.">
        <title>Phylogenetically driven sequencing of extremely halophilic archaea reveals strategies for static and dynamic osmo-response.</title>
        <authorList>
            <person name="Becker E.A."/>
            <person name="Seitzer P.M."/>
            <person name="Tritt A."/>
            <person name="Larsen D."/>
            <person name="Krusor M."/>
            <person name="Yao A.I."/>
            <person name="Wu D."/>
            <person name="Madern D."/>
            <person name="Eisen J.A."/>
            <person name="Darling A.E."/>
            <person name="Facciotti M.T."/>
        </authorList>
    </citation>
    <scope>NUCLEOTIDE SEQUENCE [LARGE SCALE GENOMIC DNA]</scope>
    <source>
        <strain evidence="1 2">JCM 10478</strain>
    </source>
</reference>
<evidence type="ECO:0000313" key="1">
    <source>
        <dbReference type="EMBL" id="ELY70023.1"/>
    </source>
</evidence>
<organism evidence="1 2">
    <name type="scientific">Natrinema versiforme JCM 10478</name>
    <dbReference type="NCBI Taxonomy" id="1227496"/>
    <lineage>
        <taxon>Archaea</taxon>
        <taxon>Methanobacteriati</taxon>
        <taxon>Methanobacteriota</taxon>
        <taxon>Stenosarchaea group</taxon>
        <taxon>Halobacteria</taxon>
        <taxon>Halobacteriales</taxon>
        <taxon>Natrialbaceae</taxon>
        <taxon>Natrinema</taxon>
    </lineage>
</organism>
<dbReference type="Pfam" id="PF23960">
    <property type="entry name" value="DUF7289"/>
    <property type="match status" value="1"/>
</dbReference>
<dbReference type="Proteomes" id="UP000011632">
    <property type="component" value="Unassembled WGS sequence"/>
</dbReference>
<sequence length="247" mass="26773">MLAFILVFAIILSSVTLLSMTGFQAMQDYQEAEQLQNADRAMEALAVNFNDVIRYDGIEQRYGELALREGTVSTGDSGTTLNISIDGDRINETDPDLFADYGGDANATVNLGEFMYTSEGDRIAYEGGGLMRGHESESWSLVSKRPQLRCGDETAVISLVRVSADDRSIQSSEGLGFTMSVENRSSKVYNNTDKVNISVEESAYDDAWKSTLESGDWGESDTGVCAVGDGSGSGRVVVTLVEVDVEY</sequence>
<dbReference type="STRING" id="1227496.C489_03711"/>
<comment type="caution">
    <text evidence="1">The sequence shown here is derived from an EMBL/GenBank/DDBJ whole genome shotgun (WGS) entry which is preliminary data.</text>
</comment>
<proteinExistence type="predicted"/>
<evidence type="ECO:0000313" key="2">
    <source>
        <dbReference type="Proteomes" id="UP000011632"/>
    </source>
</evidence>
<accession>L9YAV6</accession>
<dbReference type="PATRIC" id="fig|1227496.3.peg.746"/>
<dbReference type="EMBL" id="AOID01000013">
    <property type="protein sequence ID" value="ELY70023.1"/>
    <property type="molecule type" value="Genomic_DNA"/>
</dbReference>
<keyword evidence="2" id="KW-1185">Reference proteome</keyword>
<protein>
    <submittedName>
        <fullName evidence="1">Uncharacterized protein</fullName>
    </submittedName>
</protein>
<name>L9YAV6_9EURY</name>
<gene>
    <name evidence="1" type="ORF">C489_03711</name>
</gene>